<evidence type="ECO:0000313" key="5">
    <source>
        <dbReference type="EMBL" id="KAL2082197.1"/>
    </source>
</evidence>
<name>A0ABD1J4Y5_9TELE</name>
<dbReference type="PANTHER" id="PTHR10903">
    <property type="entry name" value="GTPASE, IMAP FAMILY MEMBER-RELATED"/>
    <property type="match status" value="1"/>
</dbReference>
<evidence type="ECO:0000256" key="3">
    <source>
        <dbReference type="ARBA" id="ARBA00023134"/>
    </source>
</evidence>
<comment type="caution">
    <text evidence="5">The sequence shown here is derived from an EMBL/GenBank/DDBJ whole genome shotgun (WGS) entry which is preliminary data.</text>
</comment>
<evidence type="ECO:0000313" key="6">
    <source>
        <dbReference type="Proteomes" id="UP001591681"/>
    </source>
</evidence>
<evidence type="ECO:0000259" key="4">
    <source>
        <dbReference type="PROSITE" id="PS51720"/>
    </source>
</evidence>
<keyword evidence="3" id="KW-0342">GTP-binding</keyword>
<dbReference type="Proteomes" id="UP001591681">
    <property type="component" value="Unassembled WGS sequence"/>
</dbReference>
<reference evidence="5 6" key="1">
    <citation type="submission" date="2024-09" db="EMBL/GenBank/DDBJ databases">
        <title>A chromosome-level genome assembly of Gray's grenadier anchovy, Coilia grayii.</title>
        <authorList>
            <person name="Fu Z."/>
        </authorList>
    </citation>
    <scope>NUCLEOTIDE SEQUENCE [LARGE SCALE GENOMIC DNA]</scope>
    <source>
        <strain evidence="5">G4</strain>
        <tissue evidence="5">Muscle</tissue>
    </source>
</reference>
<evidence type="ECO:0000256" key="2">
    <source>
        <dbReference type="ARBA" id="ARBA00022741"/>
    </source>
</evidence>
<feature type="domain" description="AIG1-type G" evidence="4">
    <location>
        <begin position="12"/>
        <end position="123"/>
    </location>
</feature>
<dbReference type="GO" id="GO:0005525">
    <property type="term" value="F:GTP binding"/>
    <property type="evidence" value="ECO:0007669"/>
    <property type="project" value="UniProtKB-KW"/>
</dbReference>
<dbReference type="PROSITE" id="PS51720">
    <property type="entry name" value="G_AIG1"/>
    <property type="match status" value="1"/>
</dbReference>
<proteinExistence type="inferred from homology"/>
<organism evidence="5 6">
    <name type="scientific">Coilia grayii</name>
    <name type="common">Gray's grenadier anchovy</name>
    <dbReference type="NCBI Taxonomy" id="363190"/>
    <lineage>
        <taxon>Eukaryota</taxon>
        <taxon>Metazoa</taxon>
        <taxon>Chordata</taxon>
        <taxon>Craniata</taxon>
        <taxon>Vertebrata</taxon>
        <taxon>Euteleostomi</taxon>
        <taxon>Actinopterygii</taxon>
        <taxon>Neopterygii</taxon>
        <taxon>Teleostei</taxon>
        <taxon>Clupei</taxon>
        <taxon>Clupeiformes</taxon>
        <taxon>Clupeoidei</taxon>
        <taxon>Engraulidae</taxon>
        <taxon>Coilinae</taxon>
        <taxon>Coilia</taxon>
    </lineage>
</organism>
<evidence type="ECO:0000256" key="1">
    <source>
        <dbReference type="ARBA" id="ARBA00008535"/>
    </source>
</evidence>
<dbReference type="PANTHER" id="PTHR10903:SF186">
    <property type="entry name" value="GTPASE IMAP FAMILY MEMBER 4-LIKE-RELATED"/>
    <property type="match status" value="1"/>
</dbReference>
<dbReference type="EMBL" id="JBHFQA010000019">
    <property type="protein sequence ID" value="KAL2082197.1"/>
    <property type="molecule type" value="Genomic_DNA"/>
</dbReference>
<protein>
    <recommendedName>
        <fullName evidence="4">AIG1-type G domain-containing protein</fullName>
    </recommendedName>
</protein>
<accession>A0ABD1J4Y5</accession>
<dbReference type="InterPro" id="IPR045058">
    <property type="entry name" value="GIMA/IAN/Toc"/>
</dbReference>
<dbReference type="Gene3D" id="3.40.50.300">
    <property type="entry name" value="P-loop containing nucleotide triphosphate hydrolases"/>
    <property type="match status" value="1"/>
</dbReference>
<dbReference type="InterPro" id="IPR027417">
    <property type="entry name" value="P-loop_NTPase"/>
</dbReference>
<comment type="similarity">
    <text evidence="1">Belongs to the TRAFAC class TrmE-Era-EngA-EngB-Septin-like GTPase superfamily. AIG1/Toc34/Toc159-like paraseptin GTPase family. IAN subfamily.</text>
</comment>
<keyword evidence="2" id="KW-0547">Nucleotide-binding</keyword>
<gene>
    <name evidence="5" type="ORF">ACEWY4_022015</name>
</gene>
<sequence length="123" mass="13338">MKTHKGLDPGILPKRRLVLLGKSGVGKSTSGNTILGENTFYSELSSNSVTKQSQVEGAVVAGRLVSVVDTPGLFDTDLPWEQLVLELGRCVYECSPGPHAFLIVLPLTGRFTEQEKQVTEVIR</sequence>
<dbReference type="InterPro" id="IPR006703">
    <property type="entry name" value="G_AIG1"/>
</dbReference>
<dbReference type="Pfam" id="PF04548">
    <property type="entry name" value="AIG1"/>
    <property type="match status" value="1"/>
</dbReference>
<dbReference type="AlphaFoldDB" id="A0ABD1J4Y5"/>
<keyword evidence="6" id="KW-1185">Reference proteome</keyword>
<dbReference type="SUPFAM" id="SSF52540">
    <property type="entry name" value="P-loop containing nucleoside triphosphate hydrolases"/>
    <property type="match status" value="1"/>
</dbReference>